<comment type="caution">
    <text evidence="6">The sequence shown here is derived from an EMBL/GenBank/DDBJ whole genome shotgun (WGS) entry which is preliminary data.</text>
</comment>
<accession>A0ABP0DM34</accession>
<proteinExistence type="inferred from homology"/>
<dbReference type="InterPro" id="IPR010334">
    <property type="entry name" value="Dcp1"/>
</dbReference>
<keyword evidence="7" id="KW-1185">Reference proteome</keyword>
<dbReference type="Gene3D" id="2.30.29.30">
    <property type="entry name" value="Pleckstrin-homology domain (PH domain)/Phosphotyrosine-binding domain (PTB)"/>
    <property type="match status" value="1"/>
</dbReference>
<dbReference type="InterPro" id="IPR011993">
    <property type="entry name" value="PH-like_dom_sf"/>
</dbReference>
<evidence type="ECO:0000256" key="3">
    <source>
        <dbReference type="ARBA" id="ARBA00022490"/>
    </source>
</evidence>
<feature type="region of interest" description="Disordered" evidence="5">
    <location>
        <begin position="1"/>
        <end position="51"/>
    </location>
</feature>
<evidence type="ECO:0000256" key="1">
    <source>
        <dbReference type="ARBA" id="ARBA00004496"/>
    </source>
</evidence>
<dbReference type="EMBL" id="CAWUOM010000049">
    <property type="protein sequence ID" value="CAK7268708.1"/>
    <property type="molecule type" value="Genomic_DNA"/>
</dbReference>
<protein>
    <recommendedName>
        <fullName evidence="8">Decapping enzyme</fullName>
    </recommendedName>
</protein>
<dbReference type="Proteomes" id="UP001642501">
    <property type="component" value="Unassembled WGS sequence"/>
</dbReference>
<dbReference type="PANTHER" id="PTHR16290:SF0">
    <property type="entry name" value="DECAPPING PROTEIN 1, ISOFORM A"/>
    <property type="match status" value="1"/>
</dbReference>
<dbReference type="SUPFAM" id="SSF50729">
    <property type="entry name" value="PH domain-like"/>
    <property type="match status" value="1"/>
</dbReference>
<reference evidence="6 7" key="1">
    <citation type="submission" date="2024-01" db="EMBL/GenBank/DDBJ databases">
        <authorList>
            <person name="Allen C."/>
            <person name="Tagirdzhanova G."/>
        </authorList>
    </citation>
    <scope>NUCLEOTIDE SEQUENCE [LARGE SCALE GENOMIC DNA]</scope>
    <source>
        <strain evidence="6 7">CBS 573.63</strain>
    </source>
</reference>
<keyword evidence="3" id="KW-0963">Cytoplasm</keyword>
<keyword evidence="4" id="KW-0507">mRNA processing</keyword>
<evidence type="ECO:0000256" key="4">
    <source>
        <dbReference type="ARBA" id="ARBA00022664"/>
    </source>
</evidence>
<evidence type="ECO:0000256" key="5">
    <source>
        <dbReference type="SAM" id="MobiDB-lite"/>
    </source>
</evidence>
<name>A0ABP0DM34_9PEZI</name>
<comment type="subcellular location">
    <subcellularLocation>
        <location evidence="1">Cytoplasm</location>
    </subcellularLocation>
</comment>
<dbReference type="PANTHER" id="PTHR16290">
    <property type="entry name" value="TRANSCRIPTION FACTOR SMIF DECAPPING ENZYME DCP1"/>
    <property type="match status" value="1"/>
</dbReference>
<dbReference type="Pfam" id="PF06058">
    <property type="entry name" value="DCP1"/>
    <property type="match status" value="1"/>
</dbReference>
<evidence type="ECO:0000313" key="6">
    <source>
        <dbReference type="EMBL" id="CAK7268708.1"/>
    </source>
</evidence>
<evidence type="ECO:0000313" key="7">
    <source>
        <dbReference type="Proteomes" id="UP001642501"/>
    </source>
</evidence>
<organism evidence="6 7">
    <name type="scientific">Sporothrix epigloea</name>
    <dbReference type="NCBI Taxonomy" id="1892477"/>
    <lineage>
        <taxon>Eukaryota</taxon>
        <taxon>Fungi</taxon>
        <taxon>Dikarya</taxon>
        <taxon>Ascomycota</taxon>
        <taxon>Pezizomycotina</taxon>
        <taxon>Sordariomycetes</taxon>
        <taxon>Sordariomycetidae</taxon>
        <taxon>Ophiostomatales</taxon>
        <taxon>Ophiostomataceae</taxon>
        <taxon>Sporothrix</taxon>
    </lineage>
</organism>
<gene>
    <name evidence="6" type="ORF">SEPCBS57363_003232</name>
</gene>
<evidence type="ECO:0008006" key="8">
    <source>
        <dbReference type="Google" id="ProtNLM"/>
    </source>
</evidence>
<sequence length="300" mass="32199">MPRKGRRRQKLADGEGGEEDGGDFESAQQQLPLQDHLPPPQPQQHHYRDIHQPSQSELHIDGVLAEDQRLPNVPVATEPIDEMNLRVLQNYEPTIRSIEAIAASSVVYVFSSDTGGWVKADPQIEGTLFLCEQTPLEVDPFALPRACVFVLNRKGLMNVVVDLARVGTVESMDGLITLAFGEEAGAANPDPQVLGLWVHGNGTAGSGSGIDGPQFDSRVVVRRWQAVQAALEAQLGTSQLVDIAPVLDAGAVVSKLHLTARGMNSDGIATTAIGPQPGVRELMAMVLNQNATNNVAQEAM</sequence>
<evidence type="ECO:0000256" key="2">
    <source>
        <dbReference type="ARBA" id="ARBA00008778"/>
    </source>
</evidence>
<comment type="similarity">
    <text evidence="2">Belongs to the DCP1 family.</text>
</comment>